<proteinExistence type="predicted"/>
<dbReference type="InterPro" id="IPR036397">
    <property type="entry name" value="RNaseH_sf"/>
</dbReference>
<accession>A0A8K0CU88</accession>
<dbReference type="OrthoDB" id="6763129at2759"/>
<evidence type="ECO:0000259" key="1">
    <source>
        <dbReference type="PROSITE" id="PS50994"/>
    </source>
</evidence>
<evidence type="ECO:0000313" key="2">
    <source>
        <dbReference type="EMBL" id="KAF2890808.1"/>
    </source>
</evidence>
<dbReference type="SUPFAM" id="SSF53098">
    <property type="entry name" value="Ribonuclease H-like"/>
    <property type="match status" value="1"/>
</dbReference>
<reference evidence="2" key="1">
    <citation type="submission" date="2019-08" db="EMBL/GenBank/DDBJ databases">
        <title>The genome of the North American firefly Photinus pyralis.</title>
        <authorList>
            <consortium name="Photinus pyralis genome working group"/>
            <person name="Fallon T.R."/>
            <person name="Sander Lower S.E."/>
            <person name="Weng J.-K."/>
        </authorList>
    </citation>
    <scope>NUCLEOTIDE SEQUENCE</scope>
    <source>
        <strain evidence="2">TRF0915ILg1</strain>
        <tissue evidence="2">Whole body</tissue>
    </source>
</reference>
<dbReference type="InterPro" id="IPR012337">
    <property type="entry name" value="RNaseH-like_sf"/>
</dbReference>
<dbReference type="AlphaFoldDB" id="A0A8K0CU88"/>
<evidence type="ECO:0000313" key="3">
    <source>
        <dbReference type="Proteomes" id="UP000801492"/>
    </source>
</evidence>
<dbReference type="Proteomes" id="UP000801492">
    <property type="component" value="Unassembled WGS sequence"/>
</dbReference>
<dbReference type="InterPro" id="IPR001584">
    <property type="entry name" value="Integrase_cat-core"/>
</dbReference>
<dbReference type="EMBL" id="VTPC01046177">
    <property type="protein sequence ID" value="KAF2890808.1"/>
    <property type="molecule type" value="Genomic_DNA"/>
</dbReference>
<feature type="domain" description="Integrase catalytic" evidence="1">
    <location>
        <begin position="1"/>
        <end position="59"/>
    </location>
</feature>
<gene>
    <name evidence="2" type="ORF">ILUMI_15365</name>
</gene>
<comment type="caution">
    <text evidence="2">The sequence shown here is derived from an EMBL/GenBank/DDBJ whole genome shotgun (WGS) entry which is preliminary data.</text>
</comment>
<dbReference type="GO" id="GO:0003676">
    <property type="term" value="F:nucleic acid binding"/>
    <property type="evidence" value="ECO:0007669"/>
    <property type="project" value="InterPro"/>
</dbReference>
<protein>
    <recommendedName>
        <fullName evidence="1">Integrase catalytic domain-containing protein</fullName>
    </recommendedName>
</protein>
<name>A0A8K0CU88_IGNLU</name>
<sequence>SNSPIERVHSTLLEKLGVAKIQNKNETPQNLMISAVLIYNQSIHSSTGYTPFSLLYGPYENLTAHEIDLDKTVYEN</sequence>
<organism evidence="2 3">
    <name type="scientific">Ignelater luminosus</name>
    <name type="common">Cucubano</name>
    <name type="synonym">Pyrophorus luminosus</name>
    <dbReference type="NCBI Taxonomy" id="2038154"/>
    <lineage>
        <taxon>Eukaryota</taxon>
        <taxon>Metazoa</taxon>
        <taxon>Ecdysozoa</taxon>
        <taxon>Arthropoda</taxon>
        <taxon>Hexapoda</taxon>
        <taxon>Insecta</taxon>
        <taxon>Pterygota</taxon>
        <taxon>Neoptera</taxon>
        <taxon>Endopterygota</taxon>
        <taxon>Coleoptera</taxon>
        <taxon>Polyphaga</taxon>
        <taxon>Elateriformia</taxon>
        <taxon>Elateroidea</taxon>
        <taxon>Elateridae</taxon>
        <taxon>Agrypninae</taxon>
        <taxon>Pyrophorini</taxon>
        <taxon>Ignelater</taxon>
    </lineage>
</organism>
<dbReference type="PROSITE" id="PS50994">
    <property type="entry name" value="INTEGRASE"/>
    <property type="match status" value="1"/>
</dbReference>
<feature type="non-terminal residue" evidence="2">
    <location>
        <position position="1"/>
    </location>
</feature>
<dbReference type="Gene3D" id="3.30.420.10">
    <property type="entry name" value="Ribonuclease H-like superfamily/Ribonuclease H"/>
    <property type="match status" value="1"/>
</dbReference>
<dbReference type="GO" id="GO:0015074">
    <property type="term" value="P:DNA integration"/>
    <property type="evidence" value="ECO:0007669"/>
    <property type="project" value="InterPro"/>
</dbReference>
<keyword evidence="3" id="KW-1185">Reference proteome</keyword>